<sequence length="283" mass="30716">MSVPPWLVLKDRGSSDWVGWCVVLSWLGQEFSRSIKRERAKEDGLGPHILQRSELEYRRATSSSPLQISTARIQSSLCGSCTELPRYNCMCSGDLSPVRAKINRRNDSISSRWLYQTWTLFATCLPASAPTPPTDTWQRSRALAWKWRIALFAIAARLGITKNALTDAPITADAAPVGVDAAAPGPSHSAPTAGNTTPPPASPSPTPTYSEVLQRPGSAMSCASDASQPAILESCDTDGEDEDGFTTRRRSPLDPPTETPGPNQAHPGAEEPRREDLRSPRPL</sequence>
<reference evidence="2" key="1">
    <citation type="submission" date="2019-08" db="EMBL/GenBank/DDBJ databases">
        <title>The genome of the North American firefly Photinus pyralis.</title>
        <authorList>
            <consortium name="Photinus pyralis genome working group"/>
            <person name="Fallon T.R."/>
            <person name="Sander Lower S.E."/>
            <person name="Weng J.-K."/>
        </authorList>
    </citation>
    <scope>NUCLEOTIDE SEQUENCE</scope>
    <source>
        <strain evidence="2">TRF0915ILg1</strain>
        <tissue evidence="2">Whole body</tissue>
    </source>
</reference>
<protein>
    <submittedName>
        <fullName evidence="2">Uncharacterized protein</fullName>
    </submittedName>
</protein>
<feature type="region of interest" description="Disordered" evidence="1">
    <location>
        <begin position="181"/>
        <end position="283"/>
    </location>
</feature>
<name>A0A8K0DRZ1_IGNLU</name>
<feature type="compositionally biased region" description="Low complexity" evidence="1">
    <location>
        <begin position="181"/>
        <end position="196"/>
    </location>
</feature>
<evidence type="ECO:0000256" key="1">
    <source>
        <dbReference type="SAM" id="MobiDB-lite"/>
    </source>
</evidence>
<organism evidence="2 3">
    <name type="scientific">Ignelater luminosus</name>
    <name type="common">Cucubano</name>
    <name type="synonym">Pyrophorus luminosus</name>
    <dbReference type="NCBI Taxonomy" id="2038154"/>
    <lineage>
        <taxon>Eukaryota</taxon>
        <taxon>Metazoa</taxon>
        <taxon>Ecdysozoa</taxon>
        <taxon>Arthropoda</taxon>
        <taxon>Hexapoda</taxon>
        <taxon>Insecta</taxon>
        <taxon>Pterygota</taxon>
        <taxon>Neoptera</taxon>
        <taxon>Endopterygota</taxon>
        <taxon>Coleoptera</taxon>
        <taxon>Polyphaga</taxon>
        <taxon>Elateriformia</taxon>
        <taxon>Elateroidea</taxon>
        <taxon>Elateridae</taxon>
        <taxon>Agrypninae</taxon>
        <taxon>Pyrophorini</taxon>
        <taxon>Ignelater</taxon>
    </lineage>
</organism>
<proteinExistence type="predicted"/>
<feature type="compositionally biased region" description="Pro residues" evidence="1">
    <location>
        <begin position="197"/>
        <end position="206"/>
    </location>
</feature>
<dbReference type="AlphaFoldDB" id="A0A8K0DRZ1"/>
<dbReference type="Proteomes" id="UP000801492">
    <property type="component" value="Unassembled WGS sequence"/>
</dbReference>
<feature type="compositionally biased region" description="Acidic residues" evidence="1">
    <location>
        <begin position="235"/>
        <end position="244"/>
    </location>
</feature>
<comment type="caution">
    <text evidence="2">The sequence shown here is derived from an EMBL/GenBank/DDBJ whole genome shotgun (WGS) entry which is preliminary data.</text>
</comment>
<gene>
    <name evidence="2" type="ORF">ILUMI_00798</name>
</gene>
<evidence type="ECO:0000313" key="2">
    <source>
        <dbReference type="EMBL" id="KAF2905380.1"/>
    </source>
</evidence>
<evidence type="ECO:0000313" key="3">
    <source>
        <dbReference type="Proteomes" id="UP000801492"/>
    </source>
</evidence>
<feature type="compositionally biased region" description="Basic and acidic residues" evidence="1">
    <location>
        <begin position="268"/>
        <end position="283"/>
    </location>
</feature>
<accession>A0A8K0DRZ1</accession>
<dbReference type="EMBL" id="VTPC01000552">
    <property type="protein sequence ID" value="KAF2905380.1"/>
    <property type="molecule type" value="Genomic_DNA"/>
</dbReference>
<keyword evidence="3" id="KW-1185">Reference proteome</keyword>